<dbReference type="SUPFAM" id="SSF52743">
    <property type="entry name" value="Subtilisin-like"/>
    <property type="match status" value="1"/>
</dbReference>
<dbReference type="Pfam" id="PF00082">
    <property type="entry name" value="Peptidase_S8"/>
    <property type="match status" value="1"/>
</dbReference>
<dbReference type="FunFam" id="3.40.50.200:FF:000014">
    <property type="entry name" value="Proteinase K"/>
    <property type="match status" value="1"/>
</dbReference>
<dbReference type="Pfam" id="PF04151">
    <property type="entry name" value="PPC"/>
    <property type="match status" value="1"/>
</dbReference>
<feature type="region of interest" description="Disordered" evidence="11">
    <location>
        <begin position="395"/>
        <end position="427"/>
    </location>
</feature>
<evidence type="ECO:0000256" key="11">
    <source>
        <dbReference type="SAM" id="MobiDB-lite"/>
    </source>
</evidence>
<dbReference type="GO" id="GO:0006508">
    <property type="term" value="P:proteolysis"/>
    <property type="evidence" value="ECO:0007669"/>
    <property type="project" value="UniProtKB-KW"/>
</dbReference>
<dbReference type="InterPro" id="IPR034193">
    <property type="entry name" value="PCSK9_ProteinaseK-like"/>
</dbReference>
<evidence type="ECO:0000256" key="9">
    <source>
        <dbReference type="PROSITE-ProRule" id="PRU01240"/>
    </source>
</evidence>
<keyword evidence="7" id="KW-0865">Zymogen</keyword>
<evidence type="ECO:0000256" key="4">
    <source>
        <dbReference type="ARBA" id="ARBA00022670"/>
    </source>
</evidence>
<evidence type="ECO:0000256" key="5">
    <source>
        <dbReference type="ARBA" id="ARBA00022801"/>
    </source>
</evidence>
<evidence type="ECO:0000256" key="2">
    <source>
        <dbReference type="ARBA" id="ARBA00011073"/>
    </source>
</evidence>
<sequence length="626" mass="64726">MNHRKTLLAAMLGTASLYATSSHAADADKLVFSENAIEGRYIVVLKEDAARFADERSNKPEIATVAAQLARSYGAKVEMSYSKVLPGFVVTANDKALAQLLADERVAYIEEDGWVHASAVQSGATWGLDRIDQRNLPLNQQYQYDTTASNVRIYVVDTGIRSTHNDFGGRVGAGYTAINDGRGTEDCNGHGTHVASTAAGATYGVAKSARLHPVRVLGCDGSGTNSGVIAGMDWVANNHVKPAVANMSLGGGASTATDQAVQRMHNAGVTVVVAAGNDNSNACNYSPARAAVAITVGSTTNTDARSSFSNYGNCLDIFAPGSSITAAWHSSNTSTNTISGTSMASPHVAGVAALYLANNPSATPSQVTTAVINNATPNKVTSAGSGSPNRLLYSLFGGGGGGPEPEPEPPTGQLQNGVPVTGLSGAASSERRYTLQVPSGATNLSFAMSGGSGDADLYVRFGSAPTTSSYDCRPYLSGNNETCNFSSAQSGTYHVLVRGYSSYSGAQLVGSYQAGGGGGGSAPCSGANCTSFTGSLSGSGQAVIQPNGNYYQSVAGAQRGWLTGPSTADFDLELYRWNGSAWTRVANSASASSTESINYNGAAGYYYWRIRSYSGSGSYTFYMQTP</sequence>
<dbReference type="EMBL" id="SMAF01000001">
    <property type="protein sequence ID" value="TCT01405.1"/>
    <property type="molecule type" value="Genomic_DNA"/>
</dbReference>
<dbReference type="InterPro" id="IPR036852">
    <property type="entry name" value="Peptidase_S8/S53_dom_sf"/>
</dbReference>
<evidence type="ECO:0000259" key="13">
    <source>
        <dbReference type="Pfam" id="PF00082"/>
    </source>
</evidence>
<dbReference type="PANTHER" id="PTHR43806:SF11">
    <property type="entry name" value="CEREVISIN-RELATED"/>
    <property type="match status" value="1"/>
</dbReference>
<protein>
    <submittedName>
        <fullName evidence="16">Secreted peptidase A</fullName>
    </submittedName>
</protein>
<reference evidence="16 17" key="1">
    <citation type="submission" date="2019-03" db="EMBL/GenBank/DDBJ databases">
        <title>Genomic Encyclopedia of Type Strains, Phase IV (KMG-IV): sequencing the most valuable type-strain genomes for metagenomic binning, comparative biology and taxonomic classification.</title>
        <authorList>
            <person name="Goeker M."/>
        </authorList>
    </citation>
    <scope>NUCLEOTIDE SEQUENCE [LARGE SCALE GENOMIC DNA]</scope>
    <source>
        <strain evidence="16 17">DSM 21944</strain>
    </source>
</reference>
<feature type="active site" description="Charge relay system" evidence="8 9">
    <location>
        <position position="190"/>
    </location>
</feature>
<dbReference type="InterPro" id="IPR022398">
    <property type="entry name" value="Peptidase_S8_His-AS"/>
</dbReference>
<dbReference type="Gene3D" id="3.40.50.200">
    <property type="entry name" value="Peptidase S8/S53 domain"/>
    <property type="match status" value="1"/>
</dbReference>
<dbReference type="InterPro" id="IPR010259">
    <property type="entry name" value="S8pro/Inhibitor_I9"/>
</dbReference>
<evidence type="ECO:0000256" key="3">
    <source>
        <dbReference type="ARBA" id="ARBA00022525"/>
    </source>
</evidence>
<keyword evidence="3" id="KW-0964">Secreted</keyword>
<proteinExistence type="inferred from homology"/>
<dbReference type="CDD" id="cd04077">
    <property type="entry name" value="Peptidases_S8_PCSK9_ProteinaseK_like"/>
    <property type="match status" value="1"/>
</dbReference>
<evidence type="ECO:0000256" key="7">
    <source>
        <dbReference type="ARBA" id="ARBA00023145"/>
    </source>
</evidence>
<dbReference type="PROSITE" id="PS51892">
    <property type="entry name" value="SUBTILASE"/>
    <property type="match status" value="1"/>
</dbReference>
<evidence type="ECO:0000256" key="8">
    <source>
        <dbReference type="PIRSR" id="PIRSR615500-1"/>
    </source>
</evidence>
<dbReference type="PROSITE" id="PS00138">
    <property type="entry name" value="SUBTILASE_SER"/>
    <property type="match status" value="1"/>
</dbReference>
<dbReference type="PROSITE" id="PS00137">
    <property type="entry name" value="SUBTILASE_HIS"/>
    <property type="match status" value="1"/>
</dbReference>
<keyword evidence="5 9" id="KW-0378">Hydrolase</keyword>
<dbReference type="GO" id="GO:0005615">
    <property type="term" value="C:extracellular space"/>
    <property type="evidence" value="ECO:0007669"/>
    <property type="project" value="TreeGrafter"/>
</dbReference>
<dbReference type="InterPro" id="IPR015500">
    <property type="entry name" value="Peptidase_S8_subtilisin-rel"/>
</dbReference>
<dbReference type="FunFam" id="2.60.120.380:FF:000013">
    <property type="entry name" value="Alkaline serine protease"/>
    <property type="match status" value="1"/>
</dbReference>
<dbReference type="PROSITE" id="PS00136">
    <property type="entry name" value="SUBTILASE_ASP"/>
    <property type="match status" value="1"/>
</dbReference>
<dbReference type="SUPFAM" id="SSF54897">
    <property type="entry name" value="Protease propeptides/inhibitors"/>
    <property type="match status" value="1"/>
</dbReference>
<dbReference type="InterPro" id="IPR050131">
    <property type="entry name" value="Peptidase_S8_subtilisin-like"/>
</dbReference>
<gene>
    <name evidence="16" type="ORF">EDC25_101272</name>
</gene>
<evidence type="ECO:0000313" key="16">
    <source>
        <dbReference type="EMBL" id="TCT01405.1"/>
    </source>
</evidence>
<keyword evidence="6 9" id="KW-0720">Serine protease</keyword>
<evidence type="ECO:0000256" key="1">
    <source>
        <dbReference type="ARBA" id="ARBA00004613"/>
    </source>
</evidence>
<feature type="active site" description="Charge relay system" evidence="8 9">
    <location>
        <position position="157"/>
    </location>
</feature>
<dbReference type="InterPro" id="IPR023827">
    <property type="entry name" value="Peptidase_S8_Asp-AS"/>
</dbReference>
<dbReference type="PRINTS" id="PR00723">
    <property type="entry name" value="SUBTILISIN"/>
</dbReference>
<dbReference type="Gene3D" id="3.30.70.80">
    <property type="entry name" value="Peptidase S8 propeptide/proteinase inhibitor I9"/>
    <property type="match status" value="1"/>
</dbReference>
<evidence type="ECO:0000256" key="6">
    <source>
        <dbReference type="ARBA" id="ARBA00022825"/>
    </source>
</evidence>
<evidence type="ECO:0000259" key="14">
    <source>
        <dbReference type="Pfam" id="PF04151"/>
    </source>
</evidence>
<comment type="caution">
    <text evidence="16">The sequence shown here is derived from an EMBL/GenBank/DDBJ whole genome shotgun (WGS) entry which is preliminary data.</text>
</comment>
<keyword evidence="17" id="KW-1185">Reference proteome</keyword>
<dbReference type="PANTHER" id="PTHR43806">
    <property type="entry name" value="PEPTIDASE S8"/>
    <property type="match status" value="1"/>
</dbReference>
<name>A0A4R3LS55_9GAMM</name>
<evidence type="ECO:0000259" key="15">
    <source>
        <dbReference type="Pfam" id="PF05922"/>
    </source>
</evidence>
<organism evidence="16 17">
    <name type="scientific">Pseudofulvimonas gallinarii</name>
    <dbReference type="NCBI Taxonomy" id="634155"/>
    <lineage>
        <taxon>Bacteria</taxon>
        <taxon>Pseudomonadati</taxon>
        <taxon>Pseudomonadota</taxon>
        <taxon>Gammaproteobacteria</taxon>
        <taxon>Lysobacterales</taxon>
        <taxon>Rhodanobacteraceae</taxon>
        <taxon>Pseudofulvimonas</taxon>
    </lineage>
</organism>
<dbReference type="InterPro" id="IPR023828">
    <property type="entry name" value="Peptidase_S8_Ser-AS"/>
</dbReference>
<dbReference type="Gene3D" id="2.60.120.380">
    <property type="match status" value="2"/>
</dbReference>
<dbReference type="RefSeq" id="WP_205984899.1">
    <property type="nucleotide sequence ID" value="NZ_JBHLWF010000005.1"/>
</dbReference>
<feature type="domain" description="Peptidase S8/S53" evidence="13">
    <location>
        <begin position="149"/>
        <end position="378"/>
    </location>
</feature>
<dbReference type="InterPro" id="IPR007280">
    <property type="entry name" value="Peptidase_C_arc/bac"/>
</dbReference>
<dbReference type="InterPro" id="IPR000209">
    <property type="entry name" value="Peptidase_S8/S53_dom"/>
</dbReference>
<dbReference type="Pfam" id="PF05922">
    <property type="entry name" value="Inhibitor_I9"/>
    <property type="match status" value="1"/>
</dbReference>
<feature type="domain" description="Inhibitor I9" evidence="15">
    <location>
        <begin position="40"/>
        <end position="116"/>
    </location>
</feature>
<accession>A0A4R3LS55</accession>
<dbReference type="AlphaFoldDB" id="A0A4R3LS55"/>
<keyword evidence="4 9" id="KW-0645">Protease</keyword>
<evidence type="ECO:0000256" key="10">
    <source>
        <dbReference type="RuleBase" id="RU003355"/>
    </source>
</evidence>
<feature type="domain" description="Peptidase C-terminal archaeal/bacterial" evidence="14">
    <location>
        <begin position="432"/>
        <end position="499"/>
    </location>
</feature>
<dbReference type="GO" id="GO:0004252">
    <property type="term" value="F:serine-type endopeptidase activity"/>
    <property type="evidence" value="ECO:0007669"/>
    <property type="project" value="UniProtKB-UniRule"/>
</dbReference>
<evidence type="ECO:0000313" key="17">
    <source>
        <dbReference type="Proteomes" id="UP000294599"/>
    </source>
</evidence>
<dbReference type="InterPro" id="IPR037045">
    <property type="entry name" value="S8pro/Inhibitor_I9_sf"/>
</dbReference>
<dbReference type="Proteomes" id="UP000294599">
    <property type="component" value="Unassembled WGS sequence"/>
</dbReference>
<comment type="subcellular location">
    <subcellularLocation>
        <location evidence="1">Secreted</location>
    </subcellularLocation>
</comment>
<feature type="signal peptide" evidence="12">
    <location>
        <begin position="1"/>
        <end position="24"/>
    </location>
</feature>
<evidence type="ECO:0000256" key="12">
    <source>
        <dbReference type="SAM" id="SignalP"/>
    </source>
</evidence>
<keyword evidence="12" id="KW-0732">Signal</keyword>
<comment type="similarity">
    <text evidence="2 9 10">Belongs to the peptidase S8 family.</text>
</comment>
<feature type="chain" id="PRO_5030099355" evidence="12">
    <location>
        <begin position="25"/>
        <end position="626"/>
    </location>
</feature>
<feature type="active site" description="Charge relay system" evidence="8 9">
    <location>
        <position position="342"/>
    </location>
</feature>